<dbReference type="PANTHER" id="PTHR43799">
    <property type="entry name" value="AMINOTRANSFERASE, PUTATIVE-RELATED"/>
    <property type="match status" value="1"/>
</dbReference>
<dbReference type="Proteomes" id="UP000568380">
    <property type="component" value="Unassembled WGS sequence"/>
</dbReference>
<dbReference type="InterPro" id="IPR015421">
    <property type="entry name" value="PyrdxlP-dep_Trfase_major"/>
</dbReference>
<sequence length="397" mass="43064">MNAQRDYDTLVSRGLKLDLTRGKPSPRQLDLADAMLTLPTSYVARDGMDGRNYGNLQGLAELRELFGPVLQVPAEQLVVGGNSSLTMMHDTVVHALLSPVPGAPVRWVEAGEITFLCPVPGYDRHFTICERFGIKMVAVPMNADGPDMDVVERLVAEDASVKGMWCVPKYSNPSGIVYGDETVRRLASMRTAAPDFRIFWDNAYAVHHLTEDHAEIADLLALSASHGNADRVFVYGSTSKVTLAGSGVSFFGSSPANVAWFLANTAKQSIGPDKINQLRHVEFLRDGAGVAAHMRKHAELIGPKFAVVDQILSKELGELATWTSPKGGYFITLEVPNARRVVELAKNAGIALTPAGATHPYGDDPSDRFIRIAPTYPSLDELEQAMHGLVICVRAAT</sequence>
<protein>
    <submittedName>
        <fullName evidence="1">DNA-binding transcriptional MocR family regulator</fullName>
    </submittedName>
</protein>
<name>A0A7W8A250_9ACTN</name>
<reference evidence="1 2" key="1">
    <citation type="submission" date="2020-08" db="EMBL/GenBank/DDBJ databases">
        <title>Genomic Encyclopedia of Type Strains, Phase IV (KMG-IV): sequencing the most valuable type-strain genomes for metagenomic binning, comparative biology and taxonomic classification.</title>
        <authorList>
            <person name="Goeker M."/>
        </authorList>
    </citation>
    <scope>NUCLEOTIDE SEQUENCE [LARGE SCALE GENOMIC DNA]</scope>
    <source>
        <strain evidence="1 2">DSM 45385</strain>
    </source>
</reference>
<dbReference type="CDD" id="cd00609">
    <property type="entry name" value="AAT_like"/>
    <property type="match status" value="1"/>
</dbReference>
<dbReference type="InterPro" id="IPR015424">
    <property type="entry name" value="PyrdxlP-dep_Trfase"/>
</dbReference>
<gene>
    <name evidence="1" type="ORF">HNR40_003564</name>
</gene>
<dbReference type="RefSeq" id="WP_184962506.1">
    <property type="nucleotide sequence ID" value="NZ_JACHIN010000004.1"/>
</dbReference>
<dbReference type="PANTHER" id="PTHR43799:SF1">
    <property type="entry name" value="ASPARTATE AMINOTRANSFERASE"/>
    <property type="match status" value="1"/>
</dbReference>
<comment type="caution">
    <text evidence="1">The sequence shown here is derived from an EMBL/GenBank/DDBJ whole genome shotgun (WGS) entry which is preliminary data.</text>
</comment>
<dbReference type="EMBL" id="JACHIN010000004">
    <property type="protein sequence ID" value="MBB5078089.1"/>
    <property type="molecule type" value="Genomic_DNA"/>
</dbReference>
<dbReference type="SUPFAM" id="SSF53383">
    <property type="entry name" value="PLP-dependent transferases"/>
    <property type="match status" value="1"/>
</dbReference>
<dbReference type="GO" id="GO:0003677">
    <property type="term" value="F:DNA binding"/>
    <property type="evidence" value="ECO:0007669"/>
    <property type="project" value="UniProtKB-KW"/>
</dbReference>
<dbReference type="InterPro" id="IPR024551">
    <property type="entry name" value="AspAT_Ic"/>
</dbReference>
<dbReference type="InterPro" id="IPR015422">
    <property type="entry name" value="PyrdxlP-dep_Trfase_small"/>
</dbReference>
<organism evidence="1 2">
    <name type="scientific">Nonomuraea endophytica</name>
    <dbReference type="NCBI Taxonomy" id="714136"/>
    <lineage>
        <taxon>Bacteria</taxon>
        <taxon>Bacillati</taxon>
        <taxon>Actinomycetota</taxon>
        <taxon>Actinomycetes</taxon>
        <taxon>Streptosporangiales</taxon>
        <taxon>Streptosporangiaceae</taxon>
        <taxon>Nonomuraea</taxon>
    </lineage>
</organism>
<dbReference type="AlphaFoldDB" id="A0A7W8A250"/>
<dbReference type="Gene3D" id="3.90.1150.10">
    <property type="entry name" value="Aspartate Aminotransferase, domain 1"/>
    <property type="match status" value="1"/>
</dbReference>
<dbReference type="Pfam" id="PF12897">
    <property type="entry name" value="Asp_aminotransf"/>
    <property type="match status" value="1"/>
</dbReference>
<dbReference type="GO" id="GO:0004069">
    <property type="term" value="F:L-aspartate:2-oxoglutarate aminotransferase activity"/>
    <property type="evidence" value="ECO:0007669"/>
    <property type="project" value="InterPro"/>
</dbReference>
<keyword evidence="1" id="KW-0238">DNA-binding</keyword>
<accession>A0A7W8A250</accession>
<evidence type="ECO:0000313" key="2">
    <source>
        <dbReference type="Proteomes" id="UP000568380"/>
    </source>
</evidence>
<evidence type="ECO:0000313" key="1">
    <source>
        <dbReference type="EMBL" id="MBB5078089.1"/>
    </source>
</evidence>
<proteinExistence type="predicted"/>
<keyword evidence="2" id="KW-1185">Reference proteome</keyword>
<dbReference type="Gene3D" id="3.40.640.10">
    <property type="entry name" value="Type I PLP-dependent aspartate aminotransferase-like (Major domain)"/>
    <property type="match status" value="1"/>
</dbReference>